<dbReference type="Proteomes" id="UP001057520">
    <property type="component" value="Chromosome"/>
</dbReference>
<feature type="chain" id="PRO_5047233446" description="Lipoprotein" evidence="1">
    <location>
        <begin position="26"/>
        <end position="171"/>
    </location>
</feature>
<evidence type="ECO:0008006" key="4">
    <source>
        <dbReference type="Google" id="ProtNLM"/>
    </source>
</evidence>
<proteinExistence type="predicted"/>
<organism evidence="2 3">
    <name type="scientific">Caulobacter segnis</name>
    <dbReference type="NCBI Taxonomy" id="88688"/>
    <lineage>
        <taxon>Bacteria</taxon>
        <taxon>Pseudomonadati</taxon>
        <taxon>Pseudomonadota</taxon>
        <taxon>Alphaproteobacteria</taxon>
        <taxon>Caulobacterales</taxon>
        <taxon>Caulobacteraceae</taxon>
        <taxon>Caulobacter</taxon>
    </lineage>
</organism>
<evidence type="ECO:0000313" key="2">
    <source>
        <dbReference type="EMBL" id="USQ97645.1"/>
    </source>
</evidence>
<name>A0ABY4ZYQ6_9CAUL</name>
<gene>
    <name evidence="2" type="ORF">MZV50_08975</name>
</gene>
<protein>
    <recommendedName>
        <fullName evidence="4">Lipoprotein</fullName>
    </recommendedName>
</protein>
<keyword evidence="3" id="KW-1185">Reference proteome</keyword>
<dbReference type="EMBL" id="CP096040">
    <property type="protein sequence ID" value="USQ97645.1"/>
    <property type="molecule type" value="Genomic_DNA"/>
</dbReference>
<accession>A0ABY4ZYQ6</accession>
<evidence type="ECO:0000256" key="1">
    <source>
        <dbReference type="SAM" id="SignalP"/>
    </source>
</evidence>
<keyword evidence="1" id="KW-0732">Signal</keyword>
<feature type="signal peptide" evidence="1">
    <location>
        <begin position="1"/>
        <end position="25"/>
    </location>
</feature>
<evidence type="ECO:0000313" key="3">
    <source>
        <dbReference type="Proteomes" id="UP001057520"/>
    </source>
</evidence>
<sequence length="171" mass="18397">MRQLFSFKPTSMIAALLLAACAVPARHDAGPRETWGFAAASEAWPAKLIYGLDNTDVVSLGFTCHAGSGRAQIVVFVSEEEETWPERLELHSGKARQTFDLIPPVQADLPVLNADIDPASPLAAAFAQTGQLESTMGGVRRSLGAADNGERRAVSDFWRSCVGDRSSKPNR</sequence>
<reference evidence="2 3" key="1">
    <citation type="submission" date="2022-04" db="EMBL/GenBank/DDBJ databases">
        <title>Genome sequence of soybean root-associated Caulobacter segnis RL271.</title>
        <authorList>
            <person name="Longley R."/>
            <person name="Bonito G."/>
            <person name="Trigodet F."/>
            <person name="Crosson S."/>
            <person name="Fiebig A."/>
        </authorList>
    </citation>
    <scope>NUCLEOTIDE SEQUENCE [LARGE SCALE GENOMIC DNA]</scope>
    <source>
        <strain evidence="2 3">RL271</strain>
    </source>
</reference>
<dbReference type="PROSITE" id="PS51257">
    <property type="entry name" value="PROKAR_LIPOPROTEIN"/>
    <property type="match status" value="1"/>
</dbReference>